<sequence length="579" mass="63147">MLHILQYCWHFVLCESVRMNETLQQTIDQMRFCRQIELMSQGIALKPLNNIESMLDMIKHIADEVAAESIDDVTVDFSYEVAADTACDVTADFVDEVEYAQSESPKVSDSIKIALEVADLHLAPVSCVMRIVVEVCEDSLLSAVFRKTDAASFDEIVVADAASEIIAEFPKDSVEDAFAADMKDMAEVHDSCNVVLVGGYEQEDVIDAMDLTAIISQDKECEPKRADPSNNIGMKENEDVDVTKAIGLVADVMTDALIVDLFNLALWILQWTSREKFVIYGSMMNRSVVARLETFLVFATASSGASMAYVMEGVSLFGATPRLSIIPASGFIIPANHITSDVPSVAGFLVIEVCSNVDDVVDHGVQAKGTSASAAATPAGGEHLDNIGMSDTIHMLEEDANVGITGEITVASPPPRRIAGTGSSVGAGTISDEVVDFFKEFDKRTPNPHPEWHFWKFNGPLVSFGDFWVPSDSVPYLQQLITKYGNFITKFKLGAGLGGLMLSLLSSVLAAMSKSDLGSVTKVQILAWKSVVQDLMEHQISLLQDSLAVLTTYHEEMVSMGVTVPEFERSRSLFDSFIR</sequence>
<organism evidence="1">
    <name type="scientific">Fagus sylvatica</name>
    <name type="common">Beechnut</name>
    <dbReference type="NCBI Taxonomy" id="28930"/>
    <lineage>
        <taxon>Eukaryota</taxon>
        <taxon>Viridiplantae</taxon>
        <taxon>Streptophyta</taxon>
        <taxon>Embryophyta</taxon>
        <taxon>Tracheophyta</taxon>
        <taxon>Spermatophyta</taxon>
        <taxon>Magnoliopsida</taxon>
        <taxon>eudicotyledons</taxon>
        <taxon>Gunneridae</taxon>
        <taxon>Pentapetalae</taxon>
        <taxon>rosids</taxon>
        <taxon>fabids</taxon>
        <taxon>Fagales</taxon>
        <taxon>Fagaceae</taxon>
        <taxon>Fagus</taxon>
    </lineage>
</organism>
<dbReference type="EMBL" id="OIVN01000697">
    <property type="protein sequence ID" value="SPC84250.1"/>
    <property type="molecule type" value="Genomic_DNA"/>
</dbReference>
<name>A0A2N9FB81_FAGSY</name>
<protein>
    <submittedName>
        <fullName evidence="1">Uncharacterized protein</fullName>
    </submittedName>
</protein>
<proteinExistence type="predicted"/>
<dbReference type="AlphaFoldDB" id="A0A2N9FB81"/>
<reference evidence="1" key="1">
    <citation type="submission" date="2018-02" db="EMBL/GenBank/DDBJ databases">
        <authorList>
            <person name="Cohen D.B."/>
            <person name="Kent A.D."/>
        </authorList>
    </citation>
    <scope>NUCLEOTIDE SEQUENCE</scope>
</reference>
<accession>A0A2N9FB81</accession>
<gene>
    <name evidence="1" type="ORF">FSB_LOCUS12132</name>
</gene>
<evidence type="ECO:0000313" key="1">
    <source>
        <dbReference type="EMBL" id="SPC84250.1"/>
    </source>
</evidence>